<comment type="caution">
    <text evidence="6">The sequence shown here is derived from an EMBL/GenBank/DDBJ whole genome shotgun (WGS) entry which is preliminary data.</text>
</comment>
<keyword evidence="4" id="KW-0067">ATP-binding</keyword>
<dbReference type="InterPro" id="IPR017438">
    <property type="entry name" value="ATP-NAD_kinase_N"/>
</dbReference>
<dbReference type="SUPFAM" id="SSF111331">
    <property type="entry name" value="NAD kinase/diacylglycerol kinase-like"/>
    <property type="match status" value="1"/>
</dbReference>
<feature type="domain" description="DAGKc" evidence="5">
    <location>
        <begin position="22"/>
        <end position="119"/>
    </location>
</feature>
<dbReference type="InterPro" id="IPR045540">
    <property type="entry name" value="YegS/DAGK_C"/>
</dbReference>
<dbReference type="InterPro" id="IPR001206">
    <property type="entry name" value="Diacylglycerol_kinase_cat_dom"/>
</dbReference>
<keyword evidence="1" id="KW-0808">Transferase</keyword>
<dbReference type="GO" id="GO:0005524">
    <property type="term" value="F:ATP binding"/>
    <property type="evidence" value="ECO:0007669"/>
    <property type="project" value="UniProtKB-KW"/>
</dbReference>
<dbReference type="RefSeq" id="WP_062947769.1">
    <property type="nucleotide sequence ID" value="NZ_LPVY01000001.1"/>
</dbReference>
<keyword evidence="3" id="KW-0418">Kinase</keyword>
<evidence type="ECO:0000256" key="4">
    <source>
        <dbReference type="ARBA" id="ARBA00022840"/>
    </source>
</evidence>
<dbReference type="EMBL" id="LPVY01000001">
    <property type="protein sequence ID" value="KZB69480.1"/>
    <property type="molecule type" value="Genomic_DNA"/>
</dbReference>
<dbReference type="Pfam" id="PF19279">
    <property type="entry name" value="YegS_C"/>
    <property type="match status" value="1"/>
</dbReference>
<dbReference type="GO" id="GO:0005886">
    <property type="term" value="C:plasma membrane"/>
    <property type="evidence" value="ECO:0007669"/>
    <property type="project" value="TreeGrafter"/>
</dbReference>
<evidence type="ECO:0000313" key="7">
    <source>
        <dbReference type="Proteomes" id="UP000076335"/>
    </source>
</evidence>
<dbReference type="PANTHER" id="PTHR12358:SF106">
    <property type="entry name" value="LIPID KINASE YEGS"/>
    <property type="match status" value="1"/>
</dbReference>
<dbReference type="OrthoDB" id="9815110at2"/>
<gene>
    <name evidence="6" type="ORF">AUP42_00235</name>
</gene>
<evidence type="ECO:0000256" key="2">
    <source>
        <dbReference type="ARBA" id="ARBA00022741"/>
    </source>
</evidence>
<evidence type="ECO:0000256" key="3">
    <source>
        <dbReference type="ARBA" id="ARBA00022777"/>
    </source>
</evidence>
<accession>A0A154LBF0</accession>
<dbReference type="Pfam" id="PF00781">
    <property type="entry name" value="DAGK_cat"/>
    <property type="match status" value="1"/>
</dbReference>
<dbReference type="PANTHER" id="PTHR12358">
    <property type="entry name" value="SPHINGOSINE KINASE"/>
    <property type="match status" value="1"/>
</dbReference>
<protein>
    <recommendedName>
        <fullName evidence="5">DAGKc domain-containing protein</fullName>
    </recommendedName>
</protein>
<organism evidence="6 7">
    <name type="scientific">Thalassospira lucentensis</name>
    <dbReference type="NCBI Taxonomy" id="168935"/>
    <lineage>
        <taxon>Bacteria</taxon>
        <taxon>Pseudomonadati</taxon>
        <taxon>Pseudomonadota</taxon>
        <taxon>Alphaproteobacteria</taxon>
        <taxon>Rhodospirillales</taxon>
        <taxon>Thalassospiraceae</taxon>
        <taxon>Thalassospira</taxon>
    </lineage>
</organism>
<evidence type="ECO:0000259" key="5">
    <source>
        <dbReference type="PROSITE" id="PS50146"/>
    </source>
</evidence>
<evidence type="ECO:0000256" key="1">
    <source>
        <dbReference type="ARBA" id="ARBA00022679"/>
    </source>
</evidence>
<evidence type="ECO:0000313" key="6">
    <source>
        <dbReference type="EMBL" id="KZB69480.1"/>
    </source>
</evidence>
<dbReference type="SMART" id="SM00046">
    <property type="entry name" value="DAGKc"/>
    <property type="match status" value="1"/>
</dbReference>
<dbReference type="InterPro" id="IPR016064">
    <property type="entry name" value="NAD/diacylglycerol_kinase_sf"/>
</dbReference>
<dbReference type="InterPro" id="IPR050187">
    <property type="entry name" value="Lipid_Phosphate_FormReg"/>
</dbReference>
<proteinExistence type="predicted"/>
<reference evidence="6 7" key="1">
    <citation type="submission" date="2015-12" db="EMBL/GenBank/DDBJ databases">
        <title>Genome sequence of Thalassospira lucentensis MCCC 1A02072.</title>
        <authorList>
            <person name="Lu L."/>
            <person name="Lai Q."/>
            <person name="Shao Z."/>
            <person name="Qian P."/>
        </authorList>
    </citation>
    <scope>NUCLEOTIDE SEQUENCE [LARGE SCALE GENOMIC DNA]</scope>
    <source>
        <strain evidence="6 7">MCCC 1A02072</strain>
    </source>
</reference>
<name>A0A154LBF0_9PROT</name>
<dbReference type="Gene3D" id="2.60.200.40">
    <property type="match status" value="1"/>
</dbReference>
<dbReference type="Proteomes" id="UP000076335">
    <property type="component" value="Unassembled WGS sequence"/>
</dbReference>
<dbReference type="AlphaFoldDB" id="A0A154LBF0"/>
<keyword evidence="2" id="KW-0547">Nucleotide-binding</keyword>
<sequence>MRIGNTNKVADISAYSSVVSNIAIPKVTVIFNPCAGRANRKYLLEIFSWLPGNITLIETQHPGHAREIAFRIPSTTRLFVAGGDGTINEVLNGLVDARIIGRNIPPLGIIPMGTANVLAIEIGMDFRTEAIADYVQNGVEADIFPGMANGRAFMLMAGVGADAQTVADISPRLKRWIGKGAYVWQGLITTLRGNQPAFTITANGQTTHATGVIATHAAHYAGKYILAPDASLRHHNLDIIILSATGRIAKLRYALALLCSRLSQSKDVRVIKTKEIIICSSAPNAALQIDGEAWGRLPCHVCLSDHAIRLIMPLGSATA</sequence>
<dbReference type="GO" id="GO:0016301">
    <property type="term" value="F:kinase activity"/>
    <property type="evidence" value="ECO:0007669"/>
    <property type="project" value="UniProtKB-KW"/>
</dbReference>
<dbReference type="Gene3D" id="3.40.50.10330">
    <property type="entry name" value="Probable inorganic polyphosphate/atp-NAD kinase, domain 1"/>
    <property type="match status" value="1"/>
</dbReference>
<dbReference type="PROSITE" id="PS50146">
    <property type="entry name" value="DAGK"/>
    <property type="match status" value="1"/>
</dbReference>